<evidence type="ECO:0000313" key="1">
    <source>
        <dbReference type="EMBL" id="MBO8467161.1"/>
    </source>
</evidence>
<dbReference type="PANTHER" id="PTHR37841">
    <property type="entry name" value="GLR2918 PROTEIN"/>
    <property type="match status" value="1"/>
</dbReference>
<evidence type="ECO:0000313" key="2">
    <source>
        <dbReference type="Proteomes" id="UP000823660"/>
    </source>
</evidence>
<dbReference type="EMBL" id="JADIMH010000030">
    <property type="protein sequence ID" value="MBO8467161.1"/>
    <property type="molecule type" value="Genomic_DNA"/>
</dbReference>
<reference evidence="1" key="1">
    <citation type="submission" date="2020-10" db="EMBL/GenBank/DDBJ databases">
        <authorList>
            <person name="Gilroy R."/>
        </authorList>
    </citation>
    <scope>NUCLEOTIDE SEQUENCE</scope>
    <source>
        <strain evidence="1">B1-15692</strain>
    </source>
</reference>
<dbReference type="Pfam" id="PF14903">
    <property type="entry name" value="WG_beta_rep"/>
    <property type="match status" value="2"/>
</dbReference>
<organism evidence="1 2">
    <name type="scientific">Candidatus Cryptobacteroides faecipullorum</name>
    <dbReference type="NCBI Taxonomy" id="2840764"/>
    <lineage>
        <taxon>Bacteria</taxon>
        <taxon>Pseudomonadati</taxon>
        <taxon>Bacteroidota</taxon>
        <taxon>Bacteroidia</taxon>
        <taxon>Bacteroidales</taxon>
        <taxon>Candidatus Cryptobacteroides</taxon>
    </lineage>
</organism>
<dbReference type="InterPro" id="IPR032774">
    <property type="entry name" value="WG_beta_rep"/>
</dbReference>
<gene>
    <name evidence="1" type="ORF">IAB99_05290</name>
</gene>
<sequence length="554" mass="62591">MVNRIFYILFFIAIPQLISAQSMEWLCHPGRFSDIGYMGYDLFKVKDDDTGKWGVVSNAGKVVIEAKYDSITVFTEERALLLDRSGDMILGILDRNGRLIKSCKEGQLFTTRYPYYKEGYLSYRAANGLCGYINSSGKTAIDARFYLAAPFQDGIAVVQYADDGSYGLINKSGGSAIISDTRYKFLSSVVDGFLFALNPSSRGGDLLRIMKLNGNQLEAVKRLESKMFVDISDDFTYILSQNGHHYYIDDQWRICGANYRLQLPYQIVDEELFVIEDSEVISKQSTRNGLQITYKGQPILEHIFDDVRTYEGCYAIVRAKDKSVGILRLNPSAGIEIIEPVQVFDFYHNPLQEESSFKSKDIDPDQYIEVDTNIENIDPEQLKCYINEGGYLRYAPLKLHNGVWKLHIPYFCPDTEFGNIISKKIDIAITYDGLDWMHRMITLSSKHEKGYEVELTGNNLTDENGYAKISIVVKSINGSPAGQTRIDISGYDTVYMSGDTETIPIDVYVPEGESKTLEYTVTVSEPGCPVIRQSLRLTVTNPVKEKSVEDIILI</sequence>
<accession>A0A9D9NBA8</accession>
<dbReference type="PANTHER" id="PTHR37841:SF1">
    <property type="entry name" value="DUF3298 DOMAIN-CONTAINING PROTEIN"/>
    <property type="match status" value="1"/>
</dbReference>
<dbReference type="AlphaFoldDB" id="A0A9D9NBA8"/>
<name>A0A9D9NBA8_9BACT</name>
<comment type="caution">
    <text evidence="1">The sequence shown here is derived from an EMBL/GenBank/DDBJ whole genome shotgun (WGS) entry which is preliminary data.</text>
</comment>
<proteinExistence type="predicted"/>
<reference evidence="1" key="2">
    <citation type="journal article" date="2021" name="PeerJ">
        <title>Extensive microbial diversity within the chicken gut microbiome revealed by metagenomics and culture.</title>
        <authorList>
            <person name="Gilroy R."/>
            <person name="Ravi A."/>
            <person name="Getino M."/>
            <person name="Pursley I."/>
            <person name="Horton D.L."/>
            <person name="Alikhan N.F."/>
            <person name="Baker D."/>
            <person name="Gharbi K."/>
            <person name="Hall N."/>
            <person name="Watson M."/>
            <person name="Adriaenssens E.M."/>
            <person name="Foster-Nyarko E."/>
            <person name="Jarju S."/>
            <person name="Secka A."/>
            <person name="Antonio M."/>
            <person name="Oren A."/>
            <person name="Chaudhuri R.R."/>
            <person name="La Ragione R."/>
            <person name="Hildebrand F."/>
            <person name="Pallen M.J."/>
        </authorList>
    </citation>
    <scope>NUCLEOTIDE SEQUENCE</scope>
    <source>
        <strain evidence="1">B1-15692</strain>
    </source>
</reference>
<protein>
    <submittedName>
        <fullName evidence="1">WG repeat-containing protein</fullName>
    </submittedName>
</protein>
<dbReference type="Proteomes" id="UP000823660">
    <property type="component" value="Unassembled WGS sequence"/>
</dbReference>